<accession>A0A1F5ZQ01</accession>
<evidence type="ECO:0000313" key="2">
    <source>
        <dbReference type="Proteomes" id="UP000177416"/>
    </source>
</evidence>
<protein>
    <recommendedName>
        <fullName evidence="3">Phospholipid/glycerol acyltransferase domain-containing protein</fullName>
    </recommendedName>
</protein>
<evidence type="ECO:0000313" key="1">
    <source>
        <dbReference type="EMBL" id="OGG14404.1"/>
    </source>
</evidence>
<dbReference type="Proteomes" id="UP000177416">
    <property type="component" value="Unassembled WGS sequence"/>
</dbReference>
<name>A0A1F5ZQ01_9BACT</name>
<dbReference type="EMBL" id="MFJJ01000020">
    <property type="protein sequence ID" value="OGG14404.1"/>
    <property type="molecule type" value="Genomic_DNA"/>
</dbReference>
<sequence length="245" mass="27959">MNEDIARIGLQASMKRIFSKTHTKLIVEFDSKQTETALQTKPVVIVANHPYDADVVSLFASLPSRSDAYLIFSSAFYGICPALNHHTIPVYIDHHNRHKRKLVFMGALLRFFHPRRTYDLQEEHEKNVESIHMASNKLDAGGLVAIFPGRRSPDGTWFSGVGHMIAGVNDRKKISIVFAHISGTGNKDYLRLVPWIQKLLPAISVFFSEPYAYLDVLGQRDDGKRITRKLQEQYNRWRNLLQLAS</sequence>
<evidence type="ECO:0008006" key="3">
    <source>
        <dbReference type="Google" id="ProtNLM"/>
    </source>
</evidence>
<dbReference type="AlphaFoldDB" id="A0A1F5ZQ01"/>
<proteinExistence type="predicted"/>
<organism evidence="1 2">
    <name type="scientific">Candidatus Gottesmanbacteria bacterium RIFCSPHIGHO2_01_FULL_46_14</name>
    <dbReference type="NCBI Taxonomy" id="1798380"/>
    <lineage>
        <taxon>Bacteria</taxon>
        <taxon>Candidatus Gottesmaniibacteriota</taxon>
    </lineage>
</organism>
<reference evidence="1 2" key="1">
    <citation type="journal article" date="2016" name="Nat. Commun.">
        <title>Thousands of microbial genomes shed light on interconnected biogeochemical processes in an aquifer system.</title>
        <authorList>
            <person name="Anantharaman K."/>
            <person name="Brown C.T."/>
            <person name="Hug L.A."/>
            <person name="Sharon I."/>
            <person name="Castelle C.J."/>
            <person name="Probst A.J."/>
            <person name="Thomas B.C."/>
            <person name="Singh A."/>
            <person name="Wilkins M.J."/>
            <person name="Karaoz U."/>
            <person name="Brodie E.L."/>
            <person name="Williams K.H."/>
            <person name="Hubbard S.S."/>
            <person name="Banfield J.F."/>
        </authorList>
    </citation>
    <scope>NUCLEOTIDE SEQUENCE [LARGE SCALE GENOMIC DNA]</scope>
</reference>
<gene>
    <name evidence="1" type="ORF">A2875_01235</name>
</gene>
<comment type="caution">
    <text evidence="1">The sequence shown here is derived from an EMBL/GenBank/DDBJ whole genome shotgun (WGS) entry which is preliminary data.</text>
</comment>